<comment type="catalytic activity">
    <reaction evidence="1">
        <text>S-ubiquitinyl-[E2 ubiquitin-conjugating enzyme]-L-cysteine + [acceptor protein]-L-lysine = [E2 ubiquitin-conjugating enzyme]-L-cysteine + N(6)-ubiquitinyl-[acceptor protein]-L-lysine.</text>
        <dbReference type="EC" id="2.3.2.27"/>
    </reaction>
</comment>
<dbReference type="Proteomes" id="UP001230268">
    <property type="component" value="Unassembled WGS sequence"/>
</dbReference>
<evidence type="ECO:0000256" key="14">
    <source>
        <dbReference type="PROSITE-ProRule" id="PRU00175"/>
    </source>
</evidence>
<dbReference type="GO" id="GO:0043161">
    <property type="term" value="P:proteasome-mediated ubiquitin-dependent protein catabolic process"/>
    <property type="evidence" value="ECO:0007669"/>
    <property type="project" value="TreeGrafter"/>
</dbReference>
<keyword evidence="9 14" id="KW-0863">Zinc-finger</keyword>
<evidence type="ECO:0000256" key="5">
    <source>
        <dbReference type="ARBA" id="ARBA00022679"/>
    </source>
</evidence>
<keyword evidence="6 15" id="KW-0812">Transmembrane</keyword>
<evidence type="ECO:0000256" key="4">
    <source>
        <dbReference type="ARBA" id="ARBA00012483"/>
    </source>
</evidence>
<feature type="transmembrane region" description="Helical" evidence="15">
    <location>
        <begin position="433"/>
        <end position="452"/>
    </location>
</feature>
<organism evidence="17 18">
    <name type="scientific">Babesia gibsoni</name>
    <dbReference type="NCBI Taxonomy" id="33632"/>
    <lineage>
        <taxon>Eukaryota</taxon>
        <taxon>Sar</taxon>
        <taxon>Alveolata</taxon>
        <taxon>Apicomplexa</taxon>
        <taxon>Aconoidasida</taxon>
        <taxon>Piroplasmida</taxon>
        <taxon>Babesiidae</taxon>
        <taxon>Babesia</taxon>
    </lineage>
</organism>
<dbReference type="Pfam" id="PF13639">
    <property type="entry name" value="zf-RING_2"/>
    <property type="match status" value="1"/>
</dbReference>
<evidence type="ECO:0000256" key="9">
    <source>
        <dbReference type="ARBA" id="ARBA00022771"/>
    </source>
</evidence>
<dbReference type="GO" id="GO:0008270">
    <property type="term" value="F:zinc ion binding"/>
    <property type="evidence" value="ECO:0007669"/>
    <property type="project" value="UniProtKB-KW"/>
</dbReference>
<dbReference type="Pfam" id="PF11145">
    <property type="entry name" value="DUF2921"/>
    <property type="match status" value="1"/>
</dbReference>
<dbReference type="AlphaFoldDB" id="A0AAD8PGP7"/>
<keyword evidence="7" id="KW-0479">Metal-binding</keyword>
<dbReference type="PROSITE" id="PS50089">
    <property type="entry name" value="ZF_RING_2"/>
    <property type="match status" value="1"/>
</dbReference>
<comment type="subcellular location">
    <subcellularLocation>
        <location evidence="2">Endomembrane system</location>
        <topology evidence="2">Multi-pass membrane protein</topology>
    </subcellularLocation>
</comment>
<feature type="transmembrane region" description="Helical" evidence="15">
    <location>
        <begin position="386"/>
        <end position="412"/>
    </location>
</feature>
<evidence type="ECO:0000256" key="2">
    <source>
        <dbReference type="ARBA" id="ARBA00004127"/>
    </source>
</evidence>
<dbReference type="InterPro" id="IPR050731">
    <property type="entry name" value="HRD1_E3_ubiq-ligases"/>
</dbReference>
<dbReference type="PANTHER" id="PTHR22763">
    <property type="entry name" value="RING ZINC FINGER PROTEIN"/>
    <property type="match status" value="1"/>
</dbReference>
<keyword evidence="8" id="KW-0732">Signal</keyword>
<dbReference type="GO" id="GO:0012505">
    <property type="term" value="C:endomembrane system"/>
    <property type="evidence" value="ECO:0007669"/>
    <property type="project" value="UniProtKB-SubCell"/>
</dbReference>
<dbReference type="PANTHER" id="PTHR22763:SF162">
    <property type="entry name" value="TRANSMEMBRANE E3 UBIQUITIN-PROTEIN LIGASE 1"/>
    <property type="match status" value="1"/>
</dbReference>
<evidence type="ECO:0000256" key="15">
    <source>
        <dbReference type="SAM" id="Phobius"/>
    </source>
</evidence>
<evidence type="ECO:0000313" key="17">
    <source>
        <dbReference type="EMBL" id="KAK1445024.1"/>
    </source>
</evidence>
<keyword evidence="13 15" id="KW-0472">Membrane</keyword>
<dbReference type="GO" id="GO:0061630">
    <property type="term" value="F:ubiquitin protein ligase activity"/>
    <property type="evidence" value="ECO:0007669"/>
    <property type="project" value="UniProtKB-EC"/>
</dbReference>
<evidence type="ECO:0000256" key="3">
    <source>
        <dbReference type="ARBA" id="ARBA00004906"/>
    </source>
</evidence>
<evidence type="ECO:0000256" key="6">
    <source>
        <dbReference type="ARBA" id="ARBA00022692"/>
    </source>
</evidence>
<evidence type="ECO:0000256" key="10">
    <source>
        <dbReference type="ARBA" id="ARBA00022786"/>
    </source>
</evidence>
<dbReference type="EC" id="2.3.2.27" evidence="4"/>
<dbReference type="InterPro" id="IPR021319">
    <property type="entry name" value="DUF2921"/>
</dbReference>
<feature type="domain" description="RING-type" evidence="16">
    <location>
        <begin position="579"/>
        <end position="621"/>
    </location>
</feature>
<protein>
    <recommendedName>
        <fullName evidence="4">RING-type E3 ubiquitin transferase</fullName>
        <ecNumber evidence="4">2.3.2.27</ecNumber>
    </recommendedName>
</protein>
<keyword evidence="11" id="KW-0862">Zinc</keyword>
<evidence type="ECO:0000256" key="11">
    <source>
        <dbReference type="ARBA" id="ARBA00022833"/>
    </source>
</evidence>
<evidence type="ECO:0000313" key="18">
    <source>
        <dbReference type="Proteomes" id="UP001230268"/>
    </source>
</evidence>
<name>A0AAD8PGP7_BABGI</name>
<keyword evidence="18" id="KW-1185">Reference proteome</keyword>
<evidence type="ECO:0000256" key="1">
    <source>
        <dbReference type="ARBA" id="ARBA00000900"/>
    </source>
</evidence>
<evidence type="ECO:0000259" key="16">
    <source>
        <dbReference type="PROSITE" id="PS50089"/>
    </source>
</evidence>
<dbReference type="EMBL" id="JAVEPI010000001">
    <property type="protein sequence ID" value="KAK1445024.1"/>
    <property type="molecule type" value="Genomic_DNA"/>
</dbReference>
<dbReference type="SMART" id="SM00184">
    <property type="entry name" value="RING"/>
    <property type="match status" value="1"/>
</dbReference>
<feature type="transmembrane region" description="Helical" evidence="15">
    <location>
        <begin position="525"/>
        <end position="546"/>
    </location>
</feature>
<dbReference type="Gene3D" id="3.30.40.10">
    <property type="entry name" value="Zinc/RING finger domain, C3HC4 (zinc finger)"/>
    <property type="match status" value="1"/>
</dbReference>
<evidence type="ECO:0000256" key="7">
    <source>
        <dbReference type="ARBA" id="ARBA00022723"/>
    </source>
</evidence>
<evidence type="ECO:0000256" key="12">
    <source>
        <dbReference type="ARBA" id="ARBA00022989"/>
    </source>
</evidence>
<keyword evidence="5" id="KW-0808">Transferase</keyword>
<evidence type="ECO:0000256" key="8">
    <source>
        <dbReference type="ARBA" id="ARBA00022729"/>
    </source>
</evidence>
<comment type="pathway">
    <text evidence="3">Protein modification; protein ubiquitination.</text>
</comment>
<feature type="transmembrane region" description="Helical" evidence="15">
    <location>
        <begin position="458"/>
        <end position="476"/>
    </location>
</feature>
<feature type="transmembrane region" description="Helical" evidence="15">
    <location>
        <begin position="483"/>
        <end position="505"/>
    </location>
</feature>
<proteinExistence type="predicted"/>
<keyword evidence="12 15" id="KW-1133">Transmembrane helix</keyword>
<reference evidence="17" key="1">
    <citation type="submission" date="2023-08" db="EMBL/GenBank/DDBJ databases">
        <title>Draft sequence of the Babesia gibsoni genome.</title>
        <authorList>
            <person name="Yamagishi J.Y."/>
            <person name="Xuan X.X."/>
        </authorList>
    </citation>
    <scope>NUCLEOTIDE SEQUENCE</scope>
    <source>
        <strain evidence="17">Azabu</strain>
    </source>
</reference>
<evidence type="ECO:0000256" key="13">
    <source>
        <dbReference type="ARBA" id="ARBA00023136"/>
    </source>
</evidence>
<dbReference type="InterPro" id="IPR001841">
    <property type="entry name" value="Znf_RING"/>
</dbReference>
<sequence>METNTGSIRSENLIASIEDRSDNASLRGEGLEPIGKEALDLSTSAFNLDRMGIFSTYYTGKYEICESPVSGRGKHSDSSRKQKRCYTGDMHTSIIFRNVELDSTKKVYMLMCLELPKISRFAFWKDHRYGSNTLKRDRRVYMGFSGLETTHRVDGMYLSGLSSVMGPFTPKAPLEKYWPTDALMLDHWNEYSKKAAGPVCAFNTFIKQPIPSITQVSLRQLDEFYMIGARRYFLSDFEHMAVLDNSKFNIFNIFYREPAAPKFSGTETFDEIDPSTYADKEPKGLDEQLVDEIKGEITSSDCGVKIKFSGKERDMSYVDRMIYNFSLGFIIKSILETLVLCRQLRFVDEGAQGQTISIIAFTMISYQDALEIFILMSHRALFLKNILSFCFIIFIKFILVGIVDHSFLVLIWRANHAAQIREGWEATQKRFALFYRYYFSFLLIQGLSWYFYYPRSPWILVLCYFNWVPQILLNAWRGQCCSMHILTVIGLSLCRMYLPCYVFMFKENAFTFDVFSMDTARTNRTVGSMIMFVILSQMVLLCLQYLCGPRYLASCSVFPQIYNYVRPWTDMMQDDPQECVICMHSIIYSEGGWSITPCNHLFHTHCLKEWTSIKLECPNCRHQLPPITR</sequence>
<dbReference type="SUPFAM" id="SSF57850">
    <property type="entry name" value="RING/U-box"/>
    <property type="match status" value="1"/>
</dbReference>
<gene>
    <name evidence="17" type="ORF">BgAZ_109300</name>
</gene>
<accession>A0AAD8PGP7</accession>
<comment type="caution">
    <text evidence="17">The sequence shown here is derived from an EMBL/GenBank/DDBJ whole genome shotgun (WGS) entry which is preliminary data.</text>
</comment>
<keyword evidence="10" id="KW-0833">Ubl conjugation pathway</keyword>
<dbReference type="InterPro" id="IPR013083">
    <property type="entry name" value="Znf_RING/FYVE/PHD"/>
</dbReference>